<dbReference type="AlphaFoldDB" id="A0A0F0CQM7"/>
<dbReference type="InterPro" id="IPR011051">
    <property type="entry name" value="RmlC_Cupin_sf"/>
</dbReference>
<keyword evidence="1" id="KW-0238">DNA-binding</keyword>
<dbReference type="Proteomes" id="UP000033428">
    <property type="component" value="Unassembled WGS sequence"/>
</dbReference>
<dbReference type="Pfam" id="PF01381">
    <property type="entry name" value="HTH_3"/>
    <property type="match status" value="1"/>
</dbReference>
<evidence type="ECO:0000256" key="1">
    <source>
        <dbReference type="ARBA" id="ARBA00023125"/>
    </source>
</evidence>
<evidence type="ECO:0000313" key="3">
    <source>
        <dbReference type="EMBL" id="KJJ83715.1"/>
    </source>
</evidence>
<dbReference type="SUPFAM" id="SSF47413">
    <property type="entry name" value="lambda repressor-like DNA-binding domains"/>
    <property type="match status" value="1"/>
</dbReference>
<evidence type="ECO:0000259" key="2">
    <source>
        <dbReference type="PROSITE" id="PS50943"/>
    </source>
</evidence>
<dbReference type="SUPFAM" id="SSF51182">
    <property type="entry name" value="RmlC-like cupins"/>
    <property type="match status" value="1"/>
</dbReference>
<dbReference type="InterPro" id="IPR050807">
    <property type="entry name" value="TransReg_Diox_bact_type"/>
</dbReference>
<dbReference type="InterPro" id="IPR014710">
    <property type="entry name" value="RmlC-like_jellyroll"/>
</dbReference>
<gene>
    <name evidence="3" type="ORF">OMAG_002436</name>
</gene>
<sequence>MRIGEQLKALRKEKNVTLYELSDKTGVAIATLSRMENNKMTGTIECHQLICKTLGVSLGELYKQVEDTTKVVEPCLKKNKTEYLKNSPDIKYELLITKPQDKKIIPVILRIAVDGETQKEEQSIGVEKFIYMISGEICVIVGEKSFILAKGDSLYFDASFPHSFKNTGKEEARAFYISSSAN</sequence>
<dbReference type="Gene3D" id="1.10.260.40">
    <property type="entry name" value="lambda repressor-like DNA-binding domains"/>
    <property type="match status" value="1"/>
</dbReference>
<dbReference type="EMBL" id="JYNY01000497">
    <property type="protein sequence ID" value="KJJ83715.1"/>
    <property type="molecule type" value="Genomic_DNA"/>
</dbReference>
<dbReference type="InterPro" id="IPR001387">
    <property type="entry name" value="Cro/C1-type_HTH"/>
</dbReference>
<dbReference type="SMART" id="SM00530">
    <property type="entry name" value="HTH_XRE"/>
    <property type="match status" value="1"/>
</dbReference>
<feature type="domain" description="HTH cro/C1-type" evidence="2">
    <location>
        <begin position="7"/>
        <end position="61"/>
    </location>
</feature>
<keyword evidence="4" id="KW-1185">Reference proteome</keyword>
<dbReference type="PANTHER" id="PTHR46797:SF1">
    <property type="entry name" value="METHYLPHOSPHONATE SYNTHASE"/>
    <property type="match status" value="1"/>
</dbReference>
<dbReference type="CDD" id="cd02209">
    <property type="entry name" value="cupin_XRE_C"/>
    <property type="match status" value="1"/>
</dbReference>
<dbReference type="CDD" id="cd00093">
    <property type="entry name" value="HTH_XRE"/>
    <property type="match status" value="1"/>
</dbReference>
<dbReference type="InterPro" id="IPR013096">
    <property type="entry name" value="Cupin_2"/>
</dbReference>
<dbReference type="PROSITE" id="PS50943">
    <property type="entry name" value="HTH_CROC1"/>
    <property type="match status" value="1"/>
</dbReference>
<reference evidence="3 4" key="1">
    <citation type="submission" date="2015-02" db="EMBL/GenBank/DDBJ databases">
        <title>Single-cell genomics of uncultivated deep-branching MTB reveals a conserved set of magnetosome genes.</title>
        <authorList>
            <person name="Kolinko S."/>
            <person name="Richter M."/>
            <person name="Glockner F.O."/>
            <person name="Brachmann A."/>
            <person name="Schuler D."/>
        </authorList>
    </citation>
    <scope>NUCLEOTIDE SEQUENCE [LARGE SCALE GENOMIC DNA]</scope>
    <source>
        <strain evidence="3">SKK-01</strain>
    </source>
</reference>
<organism evidence="3 4">
    <name type="scientific">Candidatus Omnitrophus magneticus</name>
    <dbReference type="NCBI Taxonomy" id="1609969"/>
    <lineage>
        <taxon>Bacteria</taxon>
        <taxon>Pseudomonadati</taxon>
        <taxon>Candidatus Omnitrophota</taxon>
        <taxon>Candidatus Omnitrophus</taxon>
    </lineage>
</organism>
<protein>
    <submittedName>
        <fullName evidence="3">MerR family transcriptional regulator</fullName>
    </submittedName>
</protein>
<name>A0A0F0CQM7_9BACT</name>
<accession>A0A0F0CQM7</accession>
<evidence type="ECO:0000313" key="4">
    <source>
        <dbReference type="Proteomes" id="UP000033428"/>
    </source>
</evidence>
<comment type="caution">
    <text evidence="3">The sequence shown here is derived from an EMBL/GenBank/DDBJ whole genome shotgun (WGS) entry which is preliminary data.</text>
</comment>
<dbReference type="InterPro" id="IPR010982">
    <property type="entry name" value="Lambda_DNA-bd_dom_sf"/>
</dbReference>
<dbReference type="GO" id="GO:0003677">
    <property type="term" value="F:DNA binding"/>
    <property type="evidence" value="ECO:0007669"/>
    <property type="project" value="UniProtKB-KW"/>
</dbReference>
<dbReference type="Gene3D" id="2.60.120.10">
    <property type="entry name" value="Jelly Rolls"/>
    <property type="match status" value="1"/>
</dbReference>
<dbReference type="GO" id="GO:0005829">
    <property type="term" value="C:cytosol"/>
    <property type="evidence" value="ECO:0007669"/>
    <property type="project" value="TreeGrafter"/>
</dbReference>
<dbReference type="GO" id="GO:0003700">
    <property type="term" value="F:DNA-binding transcription factor activity"/>
    <property type="evidence" value="ECO:0007669"/>
    <property type="project" value="TreeGrafter"/>
</dbReference>
<dbReference type="Pfam" id="PF07883">
    <property type="entry name" value="Cupin_2"/>
    <property type="match status" value="1"/>
</dbReference>
<proteinExistence type="predicted"/>
<dbReference type="PANTHER" id="PTHR46797">
    <property type="entry name" value="HTH-TYPE TRANSCRIPTIONAL REGULATOR"/>
    <property type="match status" value="1"/>
</dbReference>